<proteinExistence type="predicted"/>
<name>A0A6C0DDJ4_9ZZZZ</name>
<evidence type="ECO:0000313" key="1">
    <source>
        <dbReference type="EMBL" id="QHT14482.1"/>
    </source>
</evidence>
<sequence>MSFKPIPVGELQDIATQVAKIKEDALVNKFYNEVIMTAHRGEFVATFILESDEFGIVAPEAWAAVEKVEALFPGIHTSFDSKTMSYTFEWFKEATDALIESAFVQGQSPLEAVIVAAVTKEIVENDV</sequence>
<organism evidence="1">
    <name type="scientific">viral metagenome</name>
    <dbReference type="NCBI Taxonomy" id="1070528"/>
    <lineage>
        <taxon>unclassified sequences</taxon>
        <taxon>metagenomes</taxon>
        <taxon>organismal metagenomes</taxon>
    </lineage>
</organism>
<protein>
    <submittedName>
        <fullName evidence="1">Uncharacterized protein</fullName>
    </submittedName>
</protein>
<dbReference type="AlphaFoldDB" id="A0A6C0DDJ4"/>
<accession>A0A6C0DDJ4</accession>
<reference evidence="1" key="1">
    <citation type="journal article" date="2020" name="Nature">
        <title>Giant virus diversity and host interactions through global metagenomics.</title>
        <authorList>
            <person name="Schulz F."/>
            <person name="Roux S."/>
            <person name="Paez-Espino D."/>
            <person name="Jungbluth S."/>
            <person name="Walsh D.A."/>
            <person name="Denef V.J."/>
            <person name="McMahon K.D."/>
            <person name="Konstantinidis K.T."/>
            <person name="Eloe-Fadrosh E.A."/>
            <person name="Kyrpides N.C."/>
            <person name="Woyke T."/>
        </authorList>
    </citation>
    <scope>NUCLEOTIDE SEQUENCE</scope>
    <source>
        <strain evidence="1">GVMAG-M-3300023174-137</strain>
    </source>
</reference>
<dbReference type="EMBL" id="MN739585">
    <property type="protein sequence ID" value="QHT14482.1"/>
    <property type="molecule type" value="Genomic_DNA"/>
</dbReference>